<proteinExistence type="predicted"/>
<accession>A0A832ZXR0</accession>
<gene>
    <name evidence="4" type="ORF">EYH55_00880</name>
</gene>
<dbReference type="Proteomes" id="UP000623215">
    <property type="component" value="Unassembled WGS sequence"/>
</dbReference>
<evidence type="ECO:0000313" key="5">
    <source>
        <dbReference type="Proteomes" id="UP000623215"/>
    </source>
</evidence>
<evidence type="ECO:0000256" key="2">
    <source>
        <dbReference type="ARBA" id="ARBA00023125"/>
    </source>
</evidence>
<dbReference type="InterPro" id="IPR006779">
    <property type="entry name" value="S1FA_DNA-bd"/>
</dbReference>
<organism evidence="4 5">
    <name type="scientific">Methanothermococcus okinawensis</name>
    <dbReference type="NCBI Taxonomy" id="155863"/>
    <lineage>
        <taxon>Archaea</taxon>
        <taxon>Methanobacteriati</taxon>
        <taxon>Methanobacteriota</taxon>
        <taxon>Methanomada group</taxon>
        <taxon>Methanococci</taxon>
        <taxon>Methanococcales</taxon>
        <taxon>Methanococcaceae</taxon>
        <taxon>Methanothermococcus</taxon>
    </lineage>
</organism>
<reference evidence="4" key="1">
    <citation type="journal article" date="2020" name="ISME J.">
        <title>Gammaproteobacteria mediating utilization of methyl-, sulfur- and petroleum organic compounds in deep ocean hydrothermal plumes.</title>
        <authorList>
            <person name="Zhou Z."/>
            <person name="Liu Y."/>
            <person name="Pan J."/>
            <person name="Cron B.R."/>
            <person name="Toner B.M."/>
            <person name="Anantharaman K."/>
            <person name="Breier J.A."/>
            <person name="Dick G.J."/>
            <person name="Li M."/>
        </authorList>
    </citation>
    <scope>NUCLEOTIDE SEQUENCE</scope>
    <source>
        <strain evidence="4">SZUA-1534</strain>
    </source>
</reference>
<evidence type="ECO:0000313" key="4">
    <source>
        <dbReference type="EMBL" id="HIQ32026.1"/>
    </source>
</evidence>
<evidence type="ECO:0000256" key="3">
    <source>
        <dbReference type="ARBA" id="ARBA00023163"/>
    </source>
</evidence>
<protein>
    <submittedName>
        <fullName evidence="4">Uncharacterized protein</fullName>
    </submittedName>
</protein>
<dbReference type="GO" id="GO:0006355">
    <property type="term" value="P:regulation of DNA-templated transcription"/>
    <property type="evidence" value="ECO:0007669"/>
    <property type="project" value="InterPro"/>
</dbReference>
<keyword evidence="3" id="KW-0804">Transcription</keyword>
<comment type="caution">
    <text evidence="4">The sequence shown here is derived from an EMBL/GenBank/DDBJ whole genome shotgun (WGS) entry which is preliminary data.</text>
</comment>
<name>A0A832ZXR0_9EURY</name>
<keyword evidence="1" id="KW-0805">Transcription regulation</keyword>
<dbReference type="AlphaFoldDB" id="A0A832ZXR0"/>
<evidence type="ECO:0000256" key="1">
    <source>
        <dbReference type="ARBA" id="ARBA00023015"/>
    </source>
</evidence>
<dbReference type="Pfam" id="PF04689">
    <property type="entry name" value="S1FA"/>
    <property type="match status" value="1"/>
</dbReference>
<keyword evidence="2" id="KW-0238">DNA-binding</keyword>
<dbReference type="GO" id="GO:0003677">
    <property type="term" value="F:DNA binding"/>
    <property type="evidence" value="ECO:0007669"/>
    <property type="project" value="UniProtKB-KW"/>
</dbReference>
<dbReference type="EMBL" id="DQVW01000012">
    <property type="protein sequence ID" value="HIQ32026.1"/>
    <property type="molecule type" value="Genomic_DNA"/>
</dbReference>
<sequence length="70" mass="7832">MNTAIILYKYSTFYVVPYPSVVVSKGTDPGVVVLPVVQPTVVVSNYIPYIYSRSLLLRRNIALLYIGHSI</sequence>